<proteinExistence type="predicted"/>
<name>A0A1B6F440_9HEMI</name>
<feature type="non-terminal residue" evidence="2">
    <location>
        <position position="113"/>
    </location>
</feature>
<evidence type="ECO:0000313" key="2">
    <source>
        <dbReference type="EMBL" id="JAS44970.1"/>
    </source>
</evidence>
<protein>
    <submittedName>
        <fullName evidence="2">Uncharacterized protein</fullName>
    </submittedName>
</protein>
<dbReference type="AlphaFoldDB" id="A0A1B6F440"/>
<organism evidence="2">
    <name type="scientific">Cuerna arida</name>
    <dbReference type="NCBI Taxonomy" id="1464854"/>
    <lineage>
        <taxon>Eukaryota</taxon>
        <taxon>Metazoa</taxon>
        <taxon>Ecdysozoa</taxon>
        <taxon>Arthropoda</taxon>
        <taxon>Hexapoda</taxon>
        <taxon>Insecta</taxon>
        <taxon>Pterygota</taxon>
        <taxon>Neoptera</taxon>
        <taxon>Paraneoptera</taxon>
        <taxon>Hemiptera</taxon>
        <taxon>Auchenorrhyncha</taxon>
        <taxon>Membracoidea</taxon>
        <taxon>Cicadellidae</taxon>
        <taxon>Cicadellinae</taxon>
        <taxon>Proconiini</taxon>
        <taxon>Cuerna</taxon>
    </lineage>
</organism>
<feature type="compositionally biased region" description="Polar residues" evidence="1">
    <location>
        <begin position="1"/>
        <end position="11"/>
    </location>
</feature>
<sequence>MSRSWGRNTLNGEGEAGRSCWSPSCGLEVPDSRSHRRHLDFSANMVEVTDQTIPVSLTIDNTLVTPITYCEEIHKFAKIINKTQLTRTTKITSNTGAPNPTSTRRRRVVLGLI</sequence>
<dbReference type="EMBL" id="GECZ01024799">
    <property type="protein sequence ID" value="JAS44970.1"/>
    <property type="molecule type" value="Transcribed_RNA"/>
</dbReference>
<feature type="region of interest" description="Disordered" evidence="1">
    <location>
        <begin position="1"/>
        <end position="21"/>
    </location>
</feature>
<accession>A0A1B6F440</accession>
<gene>
    <name evidence="2" type="ORF">g.49782</name>
</gene>
<evidence type="ECO:0000256" key="1">
    <source>
        <dbReference type="SAM" id="MobiDB-lite"/>
    </source>
</evidence>
<reference evidence="2" key="1">
    <citation type="submission" date="2015-11" db="EMBL/GenBank/DDBJ databases">
        <title>De novo transcriptome assembly of four potential Pierce s Disease insect vectors from Arizona vineyards.</title>
        <authorList>
            <person name="Tassone E.E."/>
        </authorList>
    </citation>
    <scope>NUCLEOTIDE SEQUENCE</scope>
</reference>